<reference evidence="2" key="1">
    <citation type="submission" date="2016-10" db="EMBL/GenBank/DDBJ databases">
        <title>Frankia sp. NRRL B-16386 Genome sequencing.</title>
        <authorList>
            <person name="Ghodhbane-Gtari F."/>
            <person name="Swanson E."/>
            <person name="Gueddou A."/>
            <person name="Hezbri K."/>
            <person name="Ktari K."/>
            <person name="Nouioui I."/>
            <person name="Morris K."/>
            <person name="Simpson S."/>
            <person name="Abebe-Akele F."/>
            <person name="Thomas K."/>
            <person name="Gtari M."/>
            <person name="Tisa L.S."/>
        </authorList>
    </citation>
    <scope>NUCLEOTIDE SEQUENCE [LARGE SCALE GENOMIC DNA]</scope>
    <source>
        <strain evidence="2">NRRL B-16386</strain>
    </source>
</reference>
<dbReference type="AlphaFoldDB" id="A0A1V2I5Y5"/>
<gene>
    <name evidence="1" type="ORF">BL253_24290</name>
</gene>
<organism evidence="1 2">
    <name type="scientific">Pseudofrankia asymbiotica</name>
    <dbReference type="NCBI Taxonomy" id="1834516"/>
    <lineage>
        <taxon>Bacteria</taxon>
        <taxon>Bacillati</taxon>
        <taxon>Actinomycetota</taxon>
        <taxon>Actinomycetes</taxon>
        <taxon>Frankiales</taxon>
        <taxon>Frankiaceae</taxon>
        <taxon>Pseudofrankia</taxon>
    </lineage>
</organism>
<dbReference type="EMBL" id="MOMC01000050">
    <property type="protein sequence ID" value="ONH26573.1"/>
    <property type="molecule type" value="Genomic_DNA"/>
</dbReference>
<dbReference type="Proteomes" id="UP000188929">
    <property type="component" value="Unassembled WGS sequence"/>
</dbReference>
<accession>A0A1V2I5Y5</accession>
<dbReference type="Gene3D" id="3.30.530.20">
    <property type="match status" value="1"/>
</dbReference>
<evidence type="ECO:0008006" key="3">
    <source>
        <dbReference type="Google" id="ProtNLM"/>
    </source>
</evidence>
<dbReference type="STRING" id="1834516.BL253_24290"/>
<evidence type="ECO:0000313" key="1">
    <source>
        <dbReference type="EMBL" id="ONH26573.1"/>
    </source>
</evidence>
<keyword evidence="2" id="KW-1185">Reference proteome</keyword>
<comment type="caution">
    <text evidence="1">The sequence shown here is derived from an EMBL/GenBank/DDBJ whole genome shotgun (WGS) entry which is preliminary data.</text>
</comment>
<proteinExistence type="predicted"/>
<sequence length="162" mass="17341">MTSEPPFVDEHTTVVDAGAEDVWLALAERLDRSFGGAGAQRYARAVGCAEWAPSGPRPLATGSTIVGFRVVAAEPGSWLMLAGRHRYSDYTLTFRLDDAGGGRTRLRAETRAAFPGVLGRTYRLLVIGSRGHVVGLRRLLAATRRRAEQHAGLAGGPTAQID</sequence>
<protein>
    <recommendedName>
        <fullName evidence="3">Polyketide cyclase</fullName>
    </recommendedName>
</protein>
<name>A0A1V2I5Y5_9ACTN</name>
<dbReference type="InterPro" id="IPR023393">
    <property type="entry name" value="START-like_dom_sf"/>
</dbReference>
<evidence type="ECO:0000313" key="2">
    <source>
        <dbReference type="Proteomes" id="UP000188929"/>
    </source>
</evidence>
<dbReference type="SUPFAM" id="SSF55961">
    <property type="entry name" value="Bet v1-like"/>
    <property type="match status" value="1"/>
</dbReference>